<dbReference type="EMBL" id="OV696687">
    <property type="protein sequence ID" value="CAH1254489.1"/>
    <property type="molecule type" value="Genomic_DNA"/>
</dbReference>
<dbReference type="AlphaFoldDB" id="A0A8J9ZGZ7"/>
<comment type="subcellular location">
    <subcellularLocation>
        <location evidence="1">Golgi apparatus membrane</location>
        <topology evidence="1">Peripheral membrane protein</topology>
    </subcellularLocation>
</comment>
<comment type="similarity">
    <text evidence="2">Belongs to the COG1 family.</text>
</comment>
<protein>
    <recommendedName>
        <fullName evidence="3">Conserved oligomeric Golgi complex subunit 1</fullName>
    </recommendedName>
</protein>
<dbReference type="GO" id="GO:0000139">
    <property type="term" value="C:Golgi membrane"/>
    <property type="evidence" value="ECO:0007669"/>
    <property type="project" value="UniProtKB-SubCell"/>
</dbReference>
<evidence type="ECO:0000256" key="5">
    <source>
        <dbReference type="ARBA" id="ARBA00022927"/>
    </source>
</evidence>
<evidence type="ECO:0000313" key="10">
    <source>
        <dbReference type="Proteomes" id="UP000838412"/>
    </source>
</evidence>
<keyword evidence="6" id="KW-0333">Golgi apparatus</keyword>
<feature type="region of interest" description="Disordered" evidence="8">
    <location>
        <begin position="955"/>
        <end position="974"/>
    </location>
</feature>
<proteinExistence type="inferred from homology"/>
<dbReference type="GO" id="GO:0006891">
    <property type="term" value="P:intra-Golgi vesicle-mediated transport"/>
    <property type="evidence" value="ECO:0007669"/>
    <property type="project" value="InterPro"/>
</dbReference>
<dbReference type="Pfam" id="PF08700">
    <property type="entry name" value="VPS51_Exo84_N"/>
    <property type="match status" value="1"/>
</dbReference>
<evidence type="ECO:0000256" key="6">
    <source>
        <dbReference type="ARBA" id="ARBA00023034"/>
    </source>
</evidence>
<evidence type="ECO:0000256" key="7">
    <source>
        <dbReference type="ARBA" id="ARBA00023136"/>
    </source>
</evidence>
<dbReference type="GO" id="GO:0017119">
    <property type="term" value="C:Golgi transport complex"/>
    <property type="evidence" value="ECO:0007669"/>
    <property type="project" value="InterPro"/>
</dbReference>
<keyword evidence="10" id="KW-1185">Reference proteome</keyword>
<dbReference type="OrthoDB" id="46189at2759"/>
<evidence type="ECO:0000256" key="1">
    <source>
        <dbReference type="ARBA" id="ARBA00004395"/>
    </source>
</evidence>
<sequence>MGSSEALSCRLHGNHGGRDQVSYQTTQHIAAMDTNILFQKYTINEVKDTEKRVRSDIERKKEDLRQMVGERYRDLIEAADTIRQMKNSANNVGQAVSSMDKYCQQLQKNKKNHARENMEAAKKKEHDAFYSIAAEIKLLLDMPERIWSSLEADELLSASRLYLLSHHIMSSLHLDSPSPPPSAQSLLAFFPILSRQWSYISHFKVAILQNARNMLKKPDATEKATAEALCSIVLLEDTSPRQVFTEYLLAKTNTIQQLCHPGQQGGSIKAHVCGVVQLIVSTVRQMHAVFYSPEAGSFKEQACDQLLTTLHSVSGDGAASVYSLLEPELRNRPFAKHIPSSIAEFCPSLKTLANPVSQEHLQASCQQWITTCVETIHRGVGELLGYVSTIKGLVSIRDAVWDMLAQDGAGTEWGEVCQHILHREVQVWEEFLRPILLNRSQVIIESQCSSTAELSLQLVTNTLQELGQKNSTERTLMSEHNVAGYVWTEMSSDMPSRSSWFHNKTGEEMGGLAMKAKAFTPRVQSLCKKMDNKLESLLEDVSQYTSVTRHQQDISAGGDSSTDSPPFDKFADNVHLEKYLQNGCASCVTKLLECVSAELKSAREVLLNKTAVGISDSSSTIDKALFLARLCFGLVEICPNLQLCMMGKQLKDGAQDSARVLHKQGSWRGVSKMQGTMPPLDENSPWGKLRSQLFATADIGHRLWAEHTSGWLVDQFSSALRDSSPAALLMSATNWEEMEIQEETEAGKSVQSKIRLPAQASWYVQSMLFLLCREVNRVGGHALSRSIIHEVVQQTCAGVLTAYEALLQDSATLPQARALQLVFDLRYITNMLSARGPDSQAYRAQADRVMRLLEKIETHIDPFDLDVFTPHLSKALDRLTQRCSVMLGVTTSPDRHLAAGRPPGSTGQQEQHNVLPLPPPIPRFSLLPINTRTDFSRPRQSIQVPVPKVQVLPSLSSSVSRDVEESGRLPRAASPSSLYSRIGAFSTGWLSNIGQGNK</sequence>
<dbReference type="Proteomes" id="UP000838412">
    <property type="component" value="Chromosome 2"/>
</dbReference>
<dbReference type="InterPro" id="IPR033370">
    <property type="entry name" value="COG1"/>
</dbReference>
<keyword evidence="5" id="KW-0653">Protein transport</keyword>
<evidence type="ECO:0000256" key="4">
    <source>
        <dbReference type="ARBA" id="ARBA00022448"/>
    </source>
</evidence>
<dbReference type="PANTHER" id="PTHR31658:SF0">
    <property type="entry name" value="CONSERVED OLIGOMERIC GOLGI COMPLEX SUBUNIT 1"/>
    <property type="match status" value="1"/>
</dbReference>
<dbReference type="GO" id="GO:0015031">
    <property type="term" value="P:protein transport"/>
    <property type="evidence" value="ECO:0007669"/>
    <property type="project" value="UniProtKB-KW"/>
</dbReference>
<accession>A0A8J9ZGZ7</accession>
<gene>
    <name evidence="9" type="primary">COG1</name>
    <name evidence="9" type="ORF">BLAG_LOCUS13880</name>
</gene>
<evidence type="ECO:0000256" key="2">
    <source>
        <dbReference type="ARBA" id="ARBA00006653"/>
    </source>
</evidence>
<name>A0A8J9ZGZ7_BRALA</name>
<dbReference type="PANTHER" id="PTHR31658">
    <property type="entry name" value="CONSERVED OLIGOMERIC GOLGI COMPLEX SUBUNIT 1"/>
    <property type="match status" value="1"/>
</dbReference>
<organism evidence="9 10">
    <name type="scientific">Branchiostoma lanceolatum</name>
    <name type="common">Common lancelet</name>
    <name type="synonym">Amphioxus lanceolatum</name>
    <dbReference type="NCBI Taxonomy" id="7740"/>
    <lineage>
        <taxon>Eukaryota</taxon>
        <taxon>Metazoa</taxon>
        <taxon>Chordata</taxon>
        <taxon>Cephalochordata</taxon>
        <taxon>Leptocardii</taxon>
        <taxon>Amphioxiformes</taxon>
        <taxon>Branchiostomatidae</taxon>
        <taxon>Branchiostoma</taxon>
    </lineage>
</organism>
<keyword evidence="4" id="KW-0813">Transport</keyword>
<keyword evidence="7" id="KW-0472">Membrane</keyword>
<evidence type="ECO:0000256" key="8">
    <source>
        <dbReference type="SAM" id="MobiDB-lite"/>
    </source>
</evidence>
<evidence type="ECO:0000256" key="3">
    <source>
        <dbReference type="ARBA" id="ARBA00020978"/>
    </source>
</evidence>
<reference evidence="9" key="1">
    <citation type="submission" date="2022-01" db="EMBL/GenBank/DDBJ databases">
        <authorList>
            <person name="Braso-Vives M."/>
        </authorList>
    </citation>
    <scope>NUCLEOTIDE SEQUENCE</scope>
</reference>
<evidence type="ECO:0000313" key="9">
    <source>
        <dbReference type="EMBL" id="CAH1254489.1"/>
    </source>
</evidence>